<dbReference type="Pfam" id="PF05978">
    <property type="entry name" value="UNC-93"/>
    <property type="match status" value="1"/>
</dbReference>
<sequence>NYLRCSNEFYLLFTHISLEFFLYKIKMDSKLMNILFMSLAFFTIFFAFQTTASLQKKILRTEHQKKHSFENSAFTSLGIYYFVFAATCWFVPPLVAVVGPRWSLVIGTITYLLFIVHFYHPFEWLLYSLNITLGVGSAIIYITQGNYIARNSDDSSVTRNSGIFLSFQQASYMISAVLLYFKYANSEEIEDMDRYIIMSVLTFICIIGLVMLFFLRLPQSNQSIDKETHNSCSAVFVTIRDNIMLLLERDMLLLIVLFFYTGLVQAFYNGVYGPAMSYTQNLNMQPDELSFTGYILKGCGGFLGSLFFAILGDMTIRWGRDVFMYLAGVFHLFTFIIIYLNIPNESSFGENQAASIIDPPNFYLAIACSFLYGLGAAFYTVHIYSMLAGAFVAESTAGFGIYKFFQCLGCALAYLYSKYASLYIQMGILIVLLIAAVACFAIVERSVRAKQQADQP</sequence>
<dbReference type="Gene3D" id="1.20.1250.20">
    <property type="entry name" value="MFS general substrate transporter like domains"/>
    <property type="match status" value="2"/>
</dbReference>
<reference evidence="10" key="1">
    <citation type="submission" date="2015-06" db="EMBL/GenBank/DDBJ databases">
        <authorList>
            <person name="Hoefler B.C."/>
            <person name="Straight P.D."/>
        </authorList>
    </citation>
    <scope>NUCLEOTIDE SEQUENCE</scope>
</reference>
<evidence type="ECO:0000256" key="9">
    <source>
        <dbReference type="SAM" id="Phobius"/>
    </source>
</evidence>
<dbReference type="SUPFAM" id="SSF103473">
    <property type="entry name" value="MFS general substrate transporter"/>
    <property type="match status" value="1"/>
</dbReference>
<accession>A0A0K8V306</accession>
<name>A0A0K8V306_BACLA</name>
<feature type="transmembrane region" description="Helical" evidence="9">
    <location>
        <begin position="102"/>
        <end position="119"/>
    </location>
</feature>
<keyword evidence="6" id="KW-0325">Glycoprotein</keyword>
<feature type="transmembrane region" description="Helical" evidence="9">
    <location>
        <begin position="163"/>
        <end position="183"/>
    </location>
</feature>
<feature type="transmembrane region" description="Helical" evidence="9">
    <location>
        <begin position="31"/>
        <end position="52"/>
    </location>
</feature>
<evidence type="ECO:0000256" key="6">
    <source>
        <dbReference type="ARBA" id="ARBA00023180"/>
    </source>
</evidence>
<evidence type="ECO:0000313" key="10">
    <source>
        <dbReference type="EMBL" id="JAI33203.1"/>
    </source>
</evidence>
<feature type="non-terminal residue" evidence="10">
    <location>
        <position position="1"/>
    </location>
</feature>
<evidence type="ECO:0000256" key="8">
    <source>
        <dbReference type="ARBA" id="ARBA00041910"/>
    </source>
</evidence>
<feature type="transmembrane region" description="Helical" evidence="9">
    <location>
        <begin position="323"/>
        <end position="342"/>
    </location>
</feature>
<evidence type="ECO:0000256" key="4">
    <source>
        <dbReference type="ARBA" id="ARBA00022989"/>
    </source>
</evidence>
<feature type="transmembrane region" description="Helical" evidence="9">
    <location>
        <begin position="362"/>
        <end position="384"/>
    </location>
</feature>
<dbReference type="OrthoDB" id="7960275at2759"/>
<dbReference type="AlphaFoldDB" id="A0A0K8V306"/>
<organism evidence="10">
    <name type="scientific">Bactrocera latifrons</name>
    <name type="common">Malaysian fruit fly</name>
    <name type="synonym">Chaetodacus latifrons</name>
    <dbReference type="NCBI Taxonomy" id="174628"/>
    <lineage>
        <taxon>Eukaryota</taxon>
        <taxon>Metazoa</taxon>
        <taxon>Ecdysozoa</taxon>
        <taxon>Arthropoda</taxon>
        <taxon>Hexapoda</taxon>
        <taxon>Insecta</taxon>
        <taxon>Pterygota</taxon>
        <taxon>Neoptera</taxon>
        <taxon>Endopterygota</taxon>
        <taxon>Diptera</taxon>
        <taxon>Brachycera</taxon>
        <taxon>Muscomorpha</taxon>
        <taxon>Tephritoidea</taxon>
        <taxon>Tephritidae</taxon>
        <taxon>Bactrocera</taxon>
        <taxon>Bactrocera</taxon>
    </lineage>
</organism>
<dbReference type="PANTHER" id="PTHR23294:SF0">
    <property type="entry name" value="UNC93-LIKE PROTEIN MFSD11"/>
    <property type="match status" value="1"/>
</dbReference>
<feature type="transmembrane region" description="Helical" evidence="9">
    <location>
        <begin position="422"/>
        <end position="443"/>
    </location>
</feature>
<evidence type="ECO:0000256" key="3">
    <source>
        <dbReference type="ARBA" id="ARBA00022692"/>
    </source>
</evidence>
<evidence type="ECO:0000256" key="5">
    <source>
        <dbReference type="ARBA" id="ARBA00023136"/>
    </source>
</evidence>
<keyword evidence="4 9" id="KW-1133">Transmembrane helix</keyword>
<protein>
    <recommendedName>
        <fullName evidence="7">UNC93-like protein MFSD11</fullName>
    </recommendedName>
    <alternativeName>
        <fullName evidence="8">Major facilitator superfamily domain-containing protein 11</fullName>
    </alternativeName>
</protein>
<keyword evidence="3 9" id="KW-0812">Transmembrane</keyword>
<feature type="transmembrane region" description="Helical" evidence="9">
    <location>
        <begin position="396"/>
        <end position="416"/>
    </location>
</feature>
<feature type="transmembrane region" description="Helical" evidence="9">
    <location>
        <begin position="251"/>
        <end position="271"/>
    </location>
</feature>
<feature type="transmembrane region" description="Helical" evidence="9">
    <location>
        <begin position="72"/>
        <end position="95"/>
    </location>
</feature>
<evidence type="ECO:0000256" key="1">
    <source>
        <dbReference type="ARBA" id="ARBA00004141"/>
    </source>
</evidence>
<dbReference type="GO" id="GO:0016020">
    <property type="term" value="C:membrane"/>
    <property type="evidence" value="ECO:0007669"/>
    <property type="project" value="UniProtKB-SubCell"/>
</dbReference>
<evidence type="ECO:0000256" key="7">
    <source>
        <dbReference type="ARBA" id="ARBA00040302"/>
    </source>
</evidence>
<dbReference type="InterPro" id="IPR051617">
    <property type="entry name" value="UNC-93-like_regulator"/>
</dbReference>
<feature type="transmembrane region" description="Helical" evidence="9">
    <location>
        <begin position="125"/>
        <end position="142"/>
    </location>
</feature>
<dbReference type="PANTHER" id="PTHR23294">
    <property type="entry name" value="ET TRANSLATION PRODUCT-RELATED"/>
    <property type="match status" value="1"/>
</dbReference>
<comment type="similarity">
    <text evidence="2">Belongs to the unc-93 family.</text>
</comment>
<dbReference type="InterPro" id="IPR010291">
    <property type="entry name" value="Ion_channel_UNC-93"/>
</dbReference>
<keyword evidence="5 9" id="KW-0472">Membrane</keyword>
<feature type="transmembrane region" description="Helical" evidence="9">
    <location>
        <begin position="291"/>
        <end position="311"/>
    </location>
</feature>
<dbReference type="EMBL" id="GDHF01019111">
    <property type="protein sequence ID" value="JAI33203.1"/>
    <property type="molecule type" value="Transcribed_RNA"/>
</dbReference>
<gene>
    <name evidence="10" type="primary">Mfsd11_7</name>
    <name evidence="10" type="ORF">c0_g1_i1</name>
</gene>
<dbReference type="InterPro" id="IPR036259">
    <property type="entry name" value="MFS_trans_sf"/>
</dbReference>
<feature type="transmembrane region" description="Helical" evidence="9">
    <location>
        <begin position="195"/>
        <end position="215"/>
    </location>
</feature>
<comment type="subcellular location">
    <subcellularLocation>
        <location evidence="1">Membrane</location>
        <topology evidence="1">Multi-pass membrane protein</topology>
    </subcellularLocation>
</comment>
<evidence type="ECO:0000256" key="2">
    <source>
        <dbReference type="ARBA" id="ARBA00009172"/>
    </source>
</evidence>
<proteinExistence type="inferred from homology"/>